<protein>
    <submittedName>
        <fullName evidence="1">Uncharacterized protein</fullName>
    </submittedName>
</protein>
<sequence>MGKNVWLSLVIPPEYRNILDEINKQIKAILNERYDMMHHDMYHMTTLFFGKFRELKKLEQLMCEYNDSKYALEFDEILMFPPDKQNLLIVKFKPNIKLRTDINFMRKIMENNDPVEDFLPHITLGKLRTTKSDKNEFGKIVQNIIDDINKQNKQNTSYNFVGKGFYLCGDI</sequence>
<organism evidence="1">
    <name type="scientific">Terrestrivirus sp</name>
    <dbReference type="NCBI Taxonomy" id="2487775"/>
    <lineage>
        <taxon>Viruses</taxon>
        <taxon>Varidnaviria</taxon>
        <taxon>Bamfordvirae</taxon>
        <taxon>Nucleocytoviricota</taxon>
        <taxon>Megaviricetes</taxon>
        <taxon>Imitervirales</taxon>
        <taxon>Mimiviridae</taxon>
        <taxon>Klosneuvirinae</taxon>
    </lineage>
</organism>
<dbReference type="Gene3D" id="3.90.1140.10">
    <property type="entry name" value="Cyclic phosphodiesterase"/>
    <property type="match status" value="1"/>
</dbReference>
<gene>
    <name evidence="1" type="ORF">Terrestrivirus1_116</name>
</gene>
<name>A0A3G4ZK77_9VIRU</name>
<evidence type="ECO:0000313" key="1">
    <source>
        <dbReference type="EMBL" id="AYV75242.1"/>
    </source>
</evidence>
<reference evidence="1" key="1">
    <citation type="submission" date="2018-10" db="EMBL/GenBank/DDBJ databases">
        <title>Hidden diversity of soil giant viruses.</title>
        <authorList>
            <person name="Schulz F."/>
            <person name="Alteio L."/>
            <person name="Goudeau D."/>
            <person name="Ryan E.M."/>
            <person name="Malmstrom R.R."/>
            <person name="Blanchard J."/>
            <person name="Woyke T."/>
        </authorList>
    </citation>
    <scope>NUCLEOTIDE SEQUENCE</scope>
    <source>
        <strain evidence="1">TEV1</strain>
    </source>
</reference>
<dbReference type="SUPFAM" id="SSF55144">
    <property type="entry name" value="LigT-like"/>
    <property type="match status" value="1"/>
</dbReference>
<proteinExistence type="predicted"/>
<dbReference type="InterPro" id="IPR009097">
    <property type="entry name" value="Cyclic_Pdiesterase"/>
</dbReference>
<dbReference type="EMBL" id="MK071979">
    <property type="protein sequence ID" value="AYV75242.1"/>
    <property type="molecule type" value="Genomic_DNA"/>
</dbReference>
<accession>A0A3G4ZK77</accession>